<dbReference type="Proteomes" id="UP001597389">
    <property type="component" value="Unassembled WGS sequence"/>
</dbReference>
<evidence type="ECO:0000256" key="2">
    <source>
        <dbReference type="SAM" id="SignalP"/>
    </source>
</evidence>
<proteinExistence type="predicted"/>
<dbReference type="RefSeq" id="WP_377086726.1">
    <property type="nucleotide sequence ID" value="NZ_JBHSJL010000014.1"/>
</dbReference>
<keyword evidence="2" id="KW-0732">Signal</keyword>
<sequence>MKTRVHKERGQKARWRQLIVVLVCALSWFTESAGGHPPDDLMKVQFTVIDAGLLCEAEVHFSQVYALKRKFGGEVGVEDYAAIERSFEMNCPVKLNGEEERPKITEYMEIGSEWGQGYLDHPLDEEERRVAKVVMLYSCDGEVKDVEVKWGLIPRQSGQVDVFFEAGDERERFRLSLESSVFSWSADRGTEEMASELDSEAGVNAALRVAAVSPEDVKPKSGLWLFAAGSLLVLVGVTYGVRRRQ</sequence>
<protein>
    <submittedName>
        <fullName evidence="3">Uncharacterized protein</fullName>
    </submittedName>
</protein>
<dbReference type="EMBL" id="JBHUJB010000028">
    <property type="protein sequence ID" value="MFD2158583.1"/>
    <property type="molecule type" value="Genomic_DNA"/>
</dbReference>
<evidence type="ECO:0000256" key="1">
    <source>
        <dbReference type="SAM" id="Phobius"/>
    </source>
</evidence>
<feature type="transmembrane region" description="Helical" evidence="1">
    <location>
        <begin position="223"/>
        <end position="241"/>
    </location>
</feature>
<organism evidence="3 4">
    <name type="scientific">Rubritalea tangerina</name>
    <dbReference type="NCBI Taxonomy" id="430798"/>
    <lineage>
        <taxon>Bacteria</taxon>
        <taxon>Pseudomonadati</taxon>
        <taxon>Verrucomicrobiota</taxon>
        <taxon>Verrucomicrobiia</taxon>
        <taxon>Verrucomicrobiales</taxon>
        <taxon>Rubritaleaceae</taxon>
        <taxon>Rubritalea</taxon>
    </lineage>
</organism>
<feature type="signal peptide" evidence="2">
    <location>
        <begin position="1"/>
        <end position="33"/>
    </location>
</feature>
<reference evidence="4" key="1">
    <citation type="journal article" date="2019" name="Int. J. Syst. Evol. Microbiol.">
        <title>The Global Catalogue of Microorganisms (GCM) 10K type strain sequencing project: providing services to taxonomists for standard genome sequencing and annotation.</title>
        <authorList>
            <consortium name="The Broad Institute Genomics Platform"/>
            <consortium name="The Broad Institute Genome Sequencing Center for Infectious Disease"/>
            <person name="Wu L."/>
            <person name="Ma J."/>
        </authorList>
    </citation>
    <scope>NUCLEOTIDE SEQUENCE [LARGE SCALE GENOMIC DNA]</scope>
    <source>
        <strain evidence="4">CCUG 57942</strain>
    </source>
</reference>
<keyword evidence="4" id="KW-1185">Reference proteome</keyword>
<keyword evidence="1" id="KW-0812">Transmembrane</keyword>
<feature type="chain" id="PRO_5046204681" evidence="2">
    <location>
        <begin position="34"/>
        <end position="245"/>
    </location>
</feature>
<name>A0ABW4Z9H7_9BACT</name>
<evidence type="ECO:0000313" key="4">
    <source>
        <dbReference type="Proteomes" id="UP001597389"/>
    </source>
</evidence>
<gene>
    <name evidence="3" type="ORF">ACFSW8_06715</name>
</gene>
<keyword evidence="1" id="KW-0472">Membrane</keyword>
<evidence type="ECO:0000313" key="3">
    <source>
        <dbReference type="EMBL" id="MFD2158583.1"/>
    </source>
</evidence>
<comment type="caution">
    <text evidence="3">The sequence shown here is derived from an EMBL/GenBank/DDBJ whole genome shotgun (WGS) entry which is preliminary data.</text>
</comment>
<keyword evidence="1" id="KW-1133">Transmembrane helix</keyword>
<accession>A0ABW4Z9H7</accession>